<keyword evidence="4" id="KW-1185">Reference proteome</keyword>
<dbReference type="EnsemblFungi" id="PTTG_06687-t43_1">
    <property type="protein sequence ID" value="PTTG_06687-t43_1-p1"/>
    <property type="gene ID" value="PTTG_06687"/>
</dbReference>
<feature type="region of interest" description="Disordered" evidence="1">
    <location>
        <begin position="307"/>
        <end position="443"/>
    </location>
</feature>
<reference evidence="2" key="2">
    <citation type="submission" date="2016-05" db="EMBL/GenBank/DDBJ databases">
        <title>Comparative analysis highlights variable genome content of wheat rusts and divergence of the mating loci.</title>
        <authorList>
            <person name="Cuomo C.A."/>
            <person name="Bakkeren G."/>
            <person name="Szabo L."/>
            <person name="Khalil H."/>
            <person name="Joly D."/>
            <person name="Goldberg J."/>
            <person name="Young S."/>
            <person name="Zeng Q."/>
            <person name="Fellers J."/>
        </authorList>
    </citation>
    <scope>NUCLEOTIDE SEQUENCE [LARGE SCALE GENOMIC DNA]</scope>
    <source>
        <strain evidence="2">1-1 BBBD Race 1</strain>
    </source>
</reference>
<dbReference type="AlphaFoldDB" id="A0A180GQC0"/>
<dbReference type="Gene3D" id="1.20.1270.60">
    <property type="entry name" value="Arfaptin homology (AH) domain/BAR domain"/>
    <property type="match status" value="1"/>
</dbReference>
<evidence type="ECO:0000313" key="3">
    <source>
        <dbReference type="EnsemblFungi" id="PTTG_06687-t43_1-p1"/>
    </source>
</evidence>
<dbReference type="GO" id="GO:0036286">
    <property type="term" value="C:eisosome filament"/>
    <property type="evidence" value="ECO:0007669"/>
    <property type="project" value="TreeGrafter"/>
</dbReference>
<dbReference type="Proteomes" id="UP000005240">
    <property type="component" value="Unassembled WGS sequence"/>
</dbReference>
<dbReference type="InterPro" id="IPR027267">
    <property type="entry name" value="AH/BAR_dom_sf"/>
</dbReference>
<feature type="compositionally biased region" description="Basic and acidic residues" evidence="1">
    <location>
        <begin position="155"/>
        <end position="165"/>
    </location>
</feature>
<feature type="compositionally biased region" description="Pro residues" evidence="1">
    <location>
        <begin position="429"/>
        <end position="443"/>
    </location>
</feature>
<dbReference type="InterPro" id="IPR028245">
    <property type="entry name" value="PIL1/LSP1"/>
</dbReference>
<dbReference type="Pfam" id="PF13805">
    <property type="entry name" value="Pil1"/>
    <property type="match status" value="1"/>
</dbReference>
<proteinExistence type="predicted"/>
<dbReference type="OrthoDB" id="5599269at2759"/>
<protein>
    <recommendedName>
        <fullName evidence="5">Sphingolipid long chain base-responsive protein LSP1</fullName>
    </recommendedName>
</protein>
<feature type="compositionally biased region" description="Pro residues" evidence="1">
    <location>
        <begin position="347"/>
        <end position="356"/>
    </location>
</feature>
<dbReference type="GO" id="GO:0070941">
    <property type="term" value="P:eisosome assembly"/>
    <property type="evidence" value="ECO:0007669"/>
    <property type="project" value="TreeGrafter"/>
</dbReference>
<reference evidence="2" key="1">
    <citation type="submission" date="2009-11" db="EMBL/GenBank/DDBJ databases">
        <authorList>
            <consortium name="The Broad Institute Genome Sequencing Platform"/>
            <person name="Ward D."/>
            <person name="Feldgarden M."/>
            <person name="Earl A."/>
            <person name="Young S.K."/>
            <person name="Zeng Q."/>
            <person name="Koehrsen M."/>
            <person name="Alvarado L."/>
            <person name="Berlin A."/>
            <person name="Bochicchio J."/>
            <person name="Borenstein D."/>
            <person name="Chapman S.B."/>
            <person name="Chen Z."/>
            <person name="Engels R."/>
            <person name="Freedman E."/>
            <person name="Gellesch M."/>
            <person name="Goldberg J."/>
            <person name="Griggs A."/>
            <person name="Gujja S."/>
            <person name="Heilman E."/>
            <person name="Heiman D."/>
            <person name="Hepburn T."/>
            <person name="Howarth C."/>
            <person name="Jen D."/>
            <person name="Larson L."/>
            <person name="Lewis B."/>
            <person name="Mehta T."/>
            <person name="Park D."/>
            <person name="Pearson M."/>
            <person name="Roberts A."/>
            <person name="Saif S."/>
            <person name="Shea T."/>
            <person name="Shenoy N."/>
            <person name="Sisk P."/>
            <person name="Stolte C."/>
            <person name="Sykes S."/>
            <person name="Thomson T."/>
            <person name="Walk T."/>
            <person name="White J."/>
            <person name="Yandava C."/>
            <person name="Izard J."/>
            <person name="Baranova O.V."/>
            <person name="Blanton J.M."/>
            <person name="Tanner A.C."/>
            <person name="Dewhirst F.E."/>
            <person name="Haas B."/>
            <person name="Nusbaum C."/>
            <person name="Birren B."/>
        </authorList>
    </citation>
    <scope>NUCLEOTIDE SEQUENCE [LARGE SCALE GENOMIC DNA]</scope>
    <source>
        <strain evidence="2">1-1 BBBD Race 1</strain>
    </source>
</reference>
<evidence type="ECO:0000313" key="4">
    <source>
        <dbReference type="Proteomes" id="UP000005240"/>
    </source>
</evidence>
<gene>
    <name evidence="2" type="ORF">PTTG_06687</name>
</gene>
<dbReference type="VEuPathDB" id="FungiDB:PTTG_06687"/>
<dbReference type="PANTHER" id="PTHR31962">
    <property type="entry name" value="SPHINGOLIPID LONG CHAIN BASE-RESPONSIVE PROTEIN PIL1"/>
    <property type="match status" value="1"/>
</dbReference>
<sequence length="443" mass="48666">MSPLSPVPSSKQPQSKRAMLGSVFNQITEITNINNLRQFQATYDPRQAPETLKLQLLIKAQKSLVVDSETIARDSHLVSKQLYLWACEQPDQALKDVGDRLAYMNYQVGDLQQQCSKTLEKSRTDLKEIRNLENELLKLRDREKALQTQINKQLQDPRQKPDTSERISSMTAEHATVVNKVKETEAMIPAHKRRLIKSSYRTQFEALRELGDKLMIISQFGDLLLDELPEDPHLQYTGEDRTAQIKGAASQTLSDYHGPVFSTPNNHLANFQLDSSSQVAGGSSSLHRADTRLFGETHPHVLADVANDSHGASNIGSSSAHSTRPGSSTTTAGILPVNHQPASVPSSQPPKLPNRPSPAFAESSSQAGGSGGEKNHAFYPAPELEHGQPTIAEVGAHVPTTTNGPAQGVLHPPHSHHHQDQQQHQPQDPEQPPAYSPVPPEKP</sequence>
<dbReference type="GO" id="GO:0006897">
    <property type="term" value="P:endocytosis"/>
    <property type="evidence" value="ECO:0007669"/>
    <property type="project" value="TreeGrafter"/>
</dbReference>
<organism evidence="2">
    <name type="scientific">Puccinia triticina (isolate 1-1 / race 1 (BBBD))</name>
    <name type="common">Brown leaf rust fungus</name>
    <dbReference type="NCBI Taxonomy" id="630390"/>
    <lineage>
        <taxon>Eukaryota</taxon>
        <taxon>Fungi</taxon>
        <taxon>Dikarya</taxon>
        <taxon>Basidiomycota</taxon>
        <taxon>Pucciniomycotina</taxon>
        <taxon>Pucciniomycetes</taxon>
        <taxon>Pucciniales</taxon>
        <taxon>Pucciniaceae</taxon>
        <taxon>Puccinia</taxon>
    </lineage>
</organism>
<dbReference type="GO" id="GO:0005886">
    <property type="term" value="C:plasma membrane"/>
    <property type="evidence" value="ECO:0007669"/>
    <property type="project" value="TreeGrafter"/>
</dbReference>
<reference evidence="3 4" key="3">
    <citation type="journal article" date="2017" name="G3 (Bethesda)">
        <title>Comparative analysis highlights variable genome content of wheat rusts and divergence of the mating loci.</title>
        <authorList>
            <person name="Cuomo C.A."/>
            <person name="Bakkeren G."/>
            <person name="Khalil H.B."/>
            <person name="Panwar V."/>
            <person name="Joly D."/>
            <person name="Linning R."/>
            <person name="Sakthikumar S."/>
            <person name="Song X."/>
            <person name="Adiconis X."/>
            <person name="Fan L."/>
            <person name="Goldberg J.M."/>
            <person name="Levin J.Z."/>
            <person name="Young S."/>
            <person name="Zeng Q."/>
            <person name="Anikster Y."/>
            <person name="Bruce M."/>
            <person name="Wang M."/>
            <person name="Yin C."/>
            <person name="McCallum B."/>
            <person name="Szabo L.J."/>
            <person name="Hulbert S."/>
            <person name="Chen X."/>
            <person name="Fellers J.P."/>
        </authorList>
    </citation>
    <scope>NUCLEOTIDE SEQUENCE</scope>
    <source>
        <strain evidence="3">isolate 1-1 / race 1 (BBBD)</strain>
        <strain evidence="4">Isolate 1-1 / race 1 (BBBD)</strain>
    </source>
</reference>
<evidence type="ECO:0008006" key="5">
    <source>
        <dbReference type="Google" id="ProtNLM"/>
    </source>
</evidence>
<feature type="region of interest" description="Disordered" evidence="1">
    <location>
        <begin position="150"/>
        <end position="172"/>
    </location>
</feature>
<name>A0A180GQC0_PUCT1</name>
<dbReference type="PANTHER" id="PTHR31962:SF1">
    <property type="entry name" value="SPHINGOLIPID LONG CHAIN BASE-RESPONSIVE PROTEIN PIL1"/>
    <property type="match status" value="1"/>
</dbReference>
<reference evidence="3" key="4">
    <citation type="submission" date="2025-05" db="UniProtKB">
        <authorList>
            <consortium name="EnsemblFungi"/>
        </authorList>
    </citation>
    <scope>IDENTIFICATION</scope>
    <source>
        <strain evidence="3">isolate 1-1 / race 1 (BBBD)</strain>
    </source>
</reference>
<accession>A0A180GQC0</accession>
<feature type="compositionally biased region" description="Polar residues" evidence="1">
    <location>
        <begin position="310"/>
        <end position="332"/>
    </location>
</feature>
<dbReference type="GO" id="GO:0008289">
    <property type="term" value="F:lipid binding"/>
    <property type="evidence" value="ECO:0007669"/>
    <property type="project" value="TreeGrafter"/>
</dbReference>
<dbReference type="STRING" id="630390.A0A180GQC0"/>
<evidence type="ECO:0000256" key="1">
    <source>
        <dbReference type="SAM" id="MobiDB-lite"/>
    </source>
</evidence>
<evidence type="ECO:0000313" key="2">
    <source>
        <dbReference type="EMBL" id="OAV94950.1"/>
    </source>
</evidence>
<dbReference type="EMBL" id="ADAS02000034">
    <property type="protein sequence ID" value="OAV94950.1"/>
    <property type="molecule type" value="Genomic_DNA"/>
</dbReference>